<dbReference type="InterPro" id="IPR050445">
    <property type="entry name" value="Bact_polysacc_biosynth/exp"/>
</dbReference>
<keyword evidence="1" id="KW-0812">Transmembrane</keyword>
<comment type="caution">
    <text evidence="2">The sequence shown here is derived from an EMBL/GenBank/DDBJ whole genome shotgun (WGS) entry which is preliminary data.</text>
</comment>
<dbReference type="EMBL" id="MLJW01000040">
    <property type="protein sequence ID" value="OIR07022.1"/>
    <property type="molecule type" value="Genomic_DNA"/>
</dbReference>
<proteinExistence type="predicted"/>
<dbReference type="PANTHER" id="PTHR32309:SF31">
    <property type="entry name" value="CAPSULAR EXOPOLYSACCHARIDE FAMILY"/>
    <property type="match status" value="1"/>
</dbReference>
<organism evidence="2">
    <name type="scientific">mine drainage metagenome</name>
    <dbReference type="NCBI Taxonomy" id="410659"/>
    <lineage>
        <taxon>unclassified sequences</taxon>
        <taxon>metagenomes</taxon>
        <taxon>ecological metagenomes</taxon>
    </lineage>
</organism>
<dbReference type="PANTHER" id="PTHR32309">
    <property type="entry name" value="TYROSINE-PROTEIN KINASE"/>
    <property type="match status" value="1"/>
</dbReference>
<gene>
    <name evidence="2" type="ORF">GALL_109290</name>
</gene>
<keyword evidence="1" id="KW-0472">Membrane</keyword>
<reference evidence="2" key="1">
    <citation type="submission" date="2016-10" db="EMBL/GenBank/DDBJ databases">
        <title>Sequence of Gallionella enrichment culture.</title>
        <authorList>
            <person name="Poehlein A."/>
            <person name="Muehling M."/>
            <person name="Daniel R."/>
        </authorList>
    </citation>
    <scope>NUCLEOTIDE SEQUENCE</scope>
</reference>
<name>A0A1J5T4D8_9ZZZZ</name>
<evidence type="ECO:0000313" key="2">
    <source>
        <dbReference type="EMBL" id="OIR07022.1"/>
    </source>
</evidence>
<feature type="transmembrane region" description="Helical" evidence="1">
    <location>
        <begin position="325"/>
        <end position="345"/>
    </location>
</feature>
<protein>
    <submittedName>
        <fullName evidence="2">Chain length determinant protein</fullName>
    </submittedName>
</protein>
<keyword evidence="1" id="KW-1133">Transmembrane helix</keyword>
<sequence>MDQASDEISLKDLIVQIKVWYHYLLSKWTILAVTGILGAAIGIAYAWVQKPIYTATVTYALDDEKTGGGMTGALGLASSLGFDLGGASAGGAFSAANLMELMHSKSLIEKTLLSTVMVAGKQVTLAEYYIEINDIRKAWANSPELAQLQFPVDANMEQFARTQDSVLSSIYANIDKNQLSITQKDKKVSIGTIEVKSINENFSKLFCEALVREVTDFYVDTRSRKARNNVNILQKQTDSVRAELNAAITGVAAANDNTFNVNPVQSIHKTPVAKRQVDVQANTAILTQLVANLEMAKVALLKETPLIQVIDKPILPLKKEKKSRLMGLIMGGFLGGFLMVLFLVFRRVWKRIMEEDEQGVGSH</sequence>
<feature type="transmembrane region" description="Helical" evidence="1">
    <location>
        <begin position="28"/>
        <end position="48"/>
    </location>
</feature>
<dbReference type="AlphaFoldDB" id="A0A1J5T4D8"/>
<accession>A0A1J5T4D8</accession>
<evidence type="ECO:0000256" key="1">
    <source>
        <dbReference type="SAM" id="Phobius"/>
    </source>
</evidence>